<sequence>MGKATHHNIAAQQEFAKLEILLAQTATDAINCLKVLKGNLAEYDSRHGLHFANTSKSFMRSEIRGAKDSASELRDVANQISKSKTPSEWEISAARSKMNATSDALTDLKKVARSYDEKNGKQKGITAMIDNVLVGNHSKEKESKDAFFNKGSKDKEGAPGSEWFGSSSNNNDINHGGAGILGAADTVEAVVKSTLRDSFGGFSALKHQISTAEKSLSPSFVDRAKEAVAGMTSKLSGESTSSPTRRKGKRNMSM</sequence>
<accession>A0A8T1X0W2</accession>
<dbReference type="AlphaFoldDB" id="A0A8T1X0W2"/>
<proteinExistence type="predicted"/>
<feature type="region of interest" description="Disordered" evidence="1">
    <location>
        <begin position="143"/>
        <end position="170"/>
    </location>
</feature>
<feature type="compositionally biased region" description="Basic residues" evidence="1">
    <location>
        <begin position="244"/>
        <end position="254"/>
    </location>
</feature>
<comment type="caution">
    <text evidence="2">The sequence shown here is derived from an EMBL/GenBank/DDBJ whole genome shotgun (WGS) entry which is preliminary data.</text>
</comment>
<evidence type="ECO:0000256" key="1">
    <source>
        <dbReference type="SAM" id="MobiDB-lite"/>
    </source>
</evidence>
<name>A0A8T1X0W2_9STRA</name>
<keyword evidence="3" id="KW-1185">Reference proteome</keyword>
<reference evidence="2" key="1">
    <citation type="submission" date="2021-02" db="EMBL/GenBank/DDBJ databases">
        <authorList>
            <person name="Palmer J.M."/>
        </authorList>
    </citation>
    <scope>NUCLEOTIDE SEQUENCE</scope>
    <source>
        <strain evidence="2">SCRP23</strain>
    </source>
</reference>
<protein>
    <submittedName>
        <fullName evidence="2">Uncharacterized protein</fullName>
    </submittedName>
</protein>
<dbReference type="EMBL" id="JAGDFL010000045">
    <property type="protein sequence ID" value="KAG7399777.1"/>
    <property type="molecule type" value="Genomic_DNA"/>
</dbReference>
<organism evidence="2 3">
    <name type="scientific">Phytophthora boehmeriae</name>
    <dbReference type="NCBI Taxonomy" id="109152"/>
    <lineage>
        <taxon>Eukaryota</taxon>
        <taxon>Sar</taxon>
        <taxon>Stramenopiles</taxon>
        <taxon>Oomycota</taxon>
        <taxon>Peronosporomycetes</taxon>
        <taxon>Peronosporales</taxon>
        <taxon>Peronosporaceae</taxon>
        <taxon>Phytophthora</taxon>
    </lineage>
</organism>
<feature type="region of interest" description="Disordered" evidence="1">
    <location>
        <begin position="230"/>
        <end position="254"/>
    </location>
</feature>
<evidence type="ECO:0000313" key="2">
    <source>
        <dbReference type="EMBL" id="KAG7399777.1"/>
    </source>
</evidence>
<dbReference type="OrthoDB" id="114545at2759"/>
<gene>
    <name evidence="2" type="ORF">PHYBOEH_007940</name>
</gene>
<feature type="compositionally biased region" description="Polar residues" evidence="1">
    <location>
        <begin position="233"/>
        <end position="243"/>
    </location>
</feature>
<evidence type="ECO:0000313" key="3">
    <source>
        <dbReference type="Proteomes" id="UP000693981"/>
    </source>
</evidence>
<feature type="compositionally biased region" description="Basic and acidic residues" evidence="1">
    <location>
        <begin position="143"/>
        <end position="157"/>
    </location>
</feature>
<dbReference type="Proteomes" id="UP000693981">
    <property type="component" value="Unassembled WGS sequence"/>
</dbReference>